<sequence>MAQSWGCNQKAIPWALELQQQPNRSTPPEFRQAQFPSHKSKPKNDFGCDILNQSRSFVPSSCNWRKSPTSTNGSDQQDEICEGMCKTLANFHADDSNWRIQGEWRGSIPPSNKGGAPWCRSSKETREPIKTKRGPTMQTVGSLPEGPRNTIT</sequence>
<evidence type="ECO:0000313" key="2">
    <source>
        <dbReference type="EMBL" id="KAK4417146.1"/>
    </source>
</evidence>
<reference evidence="2" key="2">
    <citation type="journal article" date="2024" name="Plant">
        <title>Genomic evolution and insights into agronomic trait innovations of Sesamum species.</title>
        <authorList>
            <person name="Miao H."/>
            <person name="Wang L."/>
            <person name="Qu L."/>
            <person name="Liu H."/>
            <person name="Sun Y."/>
            <person name="Le M."/>
            <person name="Wang Q."/>
            <person name="Wei S."/>
            <person name="Zheng Y."/>
            <person name="Lin W."/>
            <person name="Duan Y."/>
            <person name="Cao H."/>
            <person name="Xiong S."/>
            <person name="Wang X."/>
            <person name="Wei L."/>
            <person name="Li C."/>
            <person name="Ma Q."/>
            <person name="Ju M."/>
            <person name="Zhao R."/>
            <person name="Li G."/>
            <person name="Mu C."/>
            <person name="Tian Q."/>
            <person name="Mei H."/>
            <person name="Zhang T."/>
            <person name="Gao T."/>
            <person name="Zhang H."/>
        </authorList>
    </citation>
    <scope>NUCLEOTIDE SEQUENCE</scope>
    <source>
        <strain evidence="2">3651</strain>
    </source>
</reference>
<gene>
    <name evidence="2" type="ORF">Salat_2540100</name>
</gene>
<dbReference type="Proteomes" id="UP001293254">
    <property type="component" value="Unassembled WGS sequence"/>
</dbReference>
<name>A0AAE1XSI4_9LAMI</name>
<evidence type="ECO:0000256" key="1">
    <source>
        <dbReference type="SAM" id="MobiDB-lite"/>
    </source>
</evidence>
<feature type="region of interest" description="Disordered" evidence="1">
    <location>
        <begin position="105"/>
        <end position="152"/>
    </location>
</feature>
<protein>
    <submittedName>
        <fullName evidence="2">Uncharacterized protein</fullName>
    </submittedName>
</protein>
<accession>A0AAE1XSI4</accession>
<reference evidence="2" key="1">
    <citation type="submission" date="2020-06" db="EMBL/GenBank/DDBJ databases">
        <authorList>
            <person name="Li T."/>
            <person name="Hu X."/>
            <person name="Zhang T."/>
            <person name="Song X."/>
            <person name="Zhang H."/>
            <person name="Dai N."/>
            <person name="Sheng W."/>
            <person name="Hou X."/>
            <person name="Wei L."/>
        </authorList>
    </citation>
    <scope>NUCLEOTIDE SEQUENCE</scope>
    <source>
        <strain evidence="2">3651</strain>
        <tissue evidence="2">Leaf</tissue>
    </source>
</reference>
<dbReference type="AlphaFoldDB" id="A0AAE1XSI4"/>
<dbReference type="EMBL" id="JACGWO010000010">
    <property type="protein sequence ID" value="KAK4417146.1"/>
    <property type="molecule type" value="Genomic_DNA"/>
</dbReference>
<proteinExistence type="predicted"/>
<organism evidence="2 3">
    <name type="scientific">Sesamum alatum</name>
    <dbReference type="NCBI Taxonomy" id="300844"/>
    <lineage>
        <taxon>Eukaryota</taxon>
        <taxon>Viridiplantae</taxon>
        <taxon>Streptophyta</taxon>
        <taxon>Embryophyta</taxon>
        <taxon>Tracheophyta</taxon>
        <taxon>Spermatophyta</taxon>
        <taxon>Magnoliopsida</taxon>
        <taxon>eudicotyledons</taxon>
        <taxon>Gunneridae</taxon>
        <taxon>Pentapetalae</taxon>
        <taxon>asterids</taxon>
        <taxon>lamiids</taxon>
        <taxon>Lamiales</taxon>
        <taxon>Pedaliaceae</taxon>
        <taxon>Sesamum</taxon>
    </lineage>
</organism>
<comment type="caution">
    <text evidence="2">The sequence shown here is derived from an EMBL/GenBank/DDBJ whole genome shotgun (WGS) entry which is preliminary data.</text>
</comment>
<feature type="region of interest" description="Disordered" evidence="1">
    <location>
        <begin position="20"/>
        <end position="46"/>
    </location>
</feature>
<evidence type="ECO:0000313" key="3">
    <source>
        <dbReference type="Proteomes" id="UP001293254"/>
    </source>
</evidence>
<keyword evidence="3" id="KW-1185">Reference proteome</keyword>
<feature type="compositionally biased region" description="Basic and acidic residues" evidence="1">
    <location>
        <begin position="121"/>
        <end position="130"/>
    </location>
</feature>